<dbReference type="PANTHER" id="PTHR42789">
    <property type="entry name" value="D-ISOMER SPECIFIC 2-HYDROXYACID DEHYDROGENASE FAMILY PROTEIN (AFU_ORTHOLOGUE AFUA_6G10090)"/>
    <property type="match status" value="1"/>
</dbReference>
<comment type="caution">
    <text evidence="7">The sequence shown here is derived from an EMBL/GenBank/DDBJ whole genome shotgun (WGS) entry which is preliminary data.</text>
</comment>
<protein>
    <submittedName>
        <fullName evidence="7">D-3-phosphoglycerate dehydrogenase</fullName>
        <ecNumber evidence="7">1.1.1.95</ecNumber>
    </submittedName>
</protein>
<dbReference type="GO" id="GO:0051287">
    <property type="term" value="F:NAD binding"/>
    <property type="evidence" value="ECO:0007669"/>
    <property type="project" value="InterPro"/>
</dbReference>
<name>A0A840YDC2_9PROT</name>
<dbReference type="InterPro" id="IPR036291">
    <property type="entry name" value="NAD(P)-bd_dom_sf"/>
</dbReference>
<proteinExistence type="inferred from homology"/>
<dbReference type="FunFam" id="3.40.50.720:FF:000203">
    <property type="entry name" value="D-3-phosphoglycerate dehydrogenase (SerA)"/>
    <property type="match status" value="1"/>
</dbReference>
<evidence type="ECO:0000313" key="8">
    <source>
        <dbReference type="Proteomes" id="UP000580654"/>
    </source>
</evidence>
<evidence type="ECO:0000313" key="7">
    <source>
        <dbReference type="EMBL" id="MBB5694357.1"/>
    </source>
</evidence>
<evidence type="ECO:0000259" key="6">
    <source>
        <dbReference type="Pfam" id="PF02826"/>
    </source>
</evidence>
<evidence type="ECO:0000256" key="2">
    <source>
        <dbReference type="ARBA" id="ARBA00023002"/>
    </source>
</evidence>
<dbReference type="InterPro" id="IPR029753">
    <property type="entry name" value="D-isomer_DH_CS"/>
</dbReference>
<gene>
    <name evidence="7" type="ORF">FHS87_002403</name>
</gene>
<dbReference type="SUPFAM" id="SSF52283">
    <property type="entry name" value="Formate/glycerate dehydrogenase catalytic domain-like"/>
    <property type="match status" value="1"/>
</dbReference>
<evidence type="ECO:0000256" key="1">
    <source>
        <dbReference type="ARBA" id="ARBA00005854"/>
    </source>
</evidence>
<dbReference type="Proteomes" id="UP000580654">
    <property type="component" value="Unassembled WGS sequence"/>
</dbReference>
<dbReference type="EMBL" id="JACIJD010000010">
    <property type="protein sequence ID" value="MBB5694357.1"/>
    <property type="molecule type" value="Genomic_DNA"/>
</dbReference>
<keyword evidence="3" id="KW-0520">NAD</keyword>
<feature type="domain" description="D-isomer specific 2-hydroxyacid dehydrogenase catalytic" evidence="5">
    <location>
        <begin position="46"/>
        <end position="322"/>
    </location>
</feature>
<dbReference type="InterPro" id="IPR006139">
    <property type="entry name" value="D-isomer_2_OHA_DH_cat_dom"/>
</dbReference>
<dbReference type="RefSeq" id="WP_184518333.1">
    <property type="nucleotide sequence ID" value="NZ_JACIJD010000010.1"/>
</dbReference>
<dbReference type="EC" id="1.1.1.95" evidence="7"/>
<dbReference type="Gene3D" id="3.40.50.720">
    <property type="entry name" value="NAD(P)-binding Rossmann-like Domain"/>
    <property type="match status" value="2"/>
</dbReference>
<keyword evidence="8" id="KW-1185">Reference proteome</keyword>
<dbReference type="Pfam" id="PF02826">
    <property type="entry name" value="2-Hacid_dh_C"/>
    <property type="match status" value="1"/>
</dbReference>
<dbReference type="InterPro" id="IPR006140">
    <property type="entry name" value="D-isomer_DH_NAD-bd"/>
</dbReference>
<dbReference type="AlphaFoldDB" id="A0A840YDC2"/>
<dbReference type="InterPro" id="IPR050857">
    <property type="entry name" value="D-2-hydroxyacid_DH"/>
</dbReference>
<dbReference type="Pfam" id="PF00389">
    <property type="entry name" value="2-Hacid_dh"/>
    <property type="match status" value="1"/>
</dbReference>
<comment type="similarity">
    <text evidence="1 4">Belongs to the D-isomer specific 2-hydroxyacid dehydrogenase family.</text>
</comment>
<dbReference type="PROSITE" id="PS00670">
    <property type="entry name" value="D_2_HYDROXYACID_DH_2"/>
    <property type="match status" value="1"/>
</dbReference>
<feature type="domain" description="D-isomer specific 2-hydroxyacid dehydrogenase NAD-binding" evidence="6">
    <location>
        <begin position="115"/>
        <end position="291"/>
    </location>
</feature>
<organism evidence="7 8">
    <name type="scientific">Muricoccus pecuniae</name>
    <dbReference type="NCBI Taxonomy" id="693023"/>
    <lineage>
        <taxon>Bacteria</taxon>
        <taxon>Pseudomonadati</taxon>
        <taxon>Pseudomonadota</taxon>
        <taxon>Alphaproteobacteria</taxon>
        <taxon>Acetobacterales</taxon>
        <taxon>Roseomonadaceae</taxon>
        <taxon>Muricoccus</taxon>
    </lineage>
</organism>
<dbReference type="GO" id="GO:0004617">
    <property type="term" value="F:phosphoglycerate dehydrogenase activity"/>
    <property type="evidence" value="ECO:0007669"/>
    <property type="project" value="UniProtKB-EC"/>
</dbReference>
<evidence type="ECO:0000256" key="3">
    <source>
        <dbReference type="ARBA" id="ARBA00023027"/>
    </source>
</evidence>
<dbReference type="SUPFAM" id="SSF51735">
    <property type="entry name" value="NAD(P)-binding Rossmann-fold domains"/>
    <property type="match status" value="1"/>
</dbReference>
<reference evidence="7 8" key="1">
    <citation type="submission" date="2020-08" db="EMBL/GenBank/DDBJ databases">
        <title>Genomic Encyclopedia of Type Strains, Phase IV (KMG-IV): sequencing the most valuable type-strain genomes for metagenomic binning, comparative biology and taxonomic classification.</title>
        <authorList>
            <person name="Goeker M."/>
        </authorList>
    </citation>
    <scope>NUCLEOTIDE SEQUENCE [LARGE SCALE GENOMIC DNA]</scope>
    <source>
        <strain evidence="7 8">DSM 25622</strain>
    </source>
</reference>
<evidence type="ECO:0000259" key="5">
    <source>
        <dbReference type="Pfam" id="PF00389"/>
    </source>
</evidence>
<dbReference type="PANTHER" id="PTHR42789:SF1">
    <property type="entry name" value="D-ISOMER SPECIFIC 2-HYDROXYACID DEHYDROGENASE FAMILY PROTEIN (AFU_ORTHOLOGUE AFUA_6G10090)"/>
    <property type="match status" value="1"/>
</dbReference>
<sequence length="336" mass="35529">MSFRVALSGGFLKPDGSPAYPDFDISPLERDPGVELVRLSPGPLITQEQMAGIDALILLGESFVRDSIAPDGRLRLVARYGVGYDQVDTVACTEAGIAVAITPDAVRRPVAVAILTLMLALTGRLIVKDRLTREGPAGFAQRNAFMGVGLAGRVLGSIGLGNIGAEMFRLAAPLGMRLIAHDPFADRALAESLGVELVQLDEVFERSDVLTVNCPLNPATLKIVSRERLARMKPTAFLINTSRGGTVDEAALAEALEAGRLAGAGLDVFDPEPPAPDAPILKAPNVIATPHALSWTDQSFAAIGASCIDAVLAVREARLPNHLANPAIRTAGRYFR</sequence>
<accession>A0A840YDC2</accession>
<keyword evidence="2 4" id="KW-0560">Oxidoreductase</keyword>
<evidence type="ECO:0000256" key="4">
    <source>
        <dbReference type="RuleBase" id="RU003719"/>
    </source>
</evidence>